<keyword evidence="2" id="KW-1185">Reference proteome</keyword>
<organism evidence="1 2">
    <name type="scientific">Puccinia sorghi</name>
    <dbReference type="NCBI Taxonomy" id="27349"/>
    <lineage>
        <taxon>Eukaryota</taxon>
        <taxon>Fungi</taxon>
        <taxon>Dikarya</taxon>
        <taxon>Basidiomycota</taxon>
        <taxon>Pucciniomycotina</taxon>
        <taxon>Pucciniomycetes</taxon>
        <taxon>Pucciniales</taxon>
        <taxon>Pucciniaceae</taxon>
        <taxon>Puccinia</taxon>
    </lineage>
</organism>
<dbReference type="VEuPathDB" id="FungiDB:VP01_3939g1"/>
<sequence>MANFLLFEMTTQTSQCFPRLHLNIIKMRSKYEFLTKWPELSPGVYLSISPPSTWGSLYSRSNLTIDLSLHNLGEPEIIIIKAHWTKFDYKKIFFPQVTCVFHFHLYQLFIFVLQLRYSKLIFEPNSTLNHKICKKFKNCSGWAITKYDVISNLVILDLWFYGSQQVFVGIIDFVEITLFHMVKVSNVNRNLSKTSKDDIKLILSLTTSLRYSTLHSFSIKNQAEIESFHKMRQILSAKTNFTPCYKPLQHFSDSFDTRRKYFIFGLTVAKCIMVCVMEEHPSVTTTRSFWLILWYDSAMQHQGFLERSSSPIPPSHCTTSRGPFSALAWQVPLQRCSHRLVLSCIEHWFYQACMYDLKRMGSVLEVIGVFL</sequence>
<reference evidence="1 2" key="1">
    <citation type="submission" date="2015-08" db="EMBL/GenBank/DDBJ databases">
        <title>Next Generation Sequencing and Analysis of the Genome of Puccinia sorghi L Schw, the Causal Agent of Maize Common Rust.</title>
        <authorList>
            <person name="Rochi L."/>
            <person name="Burguener G."/>
            <person name="Darino M."/>
            <person name="Turjanski A."/>
            <person name="Kreff E."/>
            <person name="Dieguez M.J."/>
            <person name="Sacco F."/>
        </authorList>
    </citation>
    <scope>NUCLEOTIDE SEQUENCE [LARGE SCALE GENOMIC DNA]</scope>
    <source>
        <strain evidence="1 2">RO10H11247</strain>
    </source>
</reference>
<gene>
    <name evidence="1" type="ORF">VP01_3939g1</name>
</gene>
<accession>A0A0L6USG2</accession>
<dbReference type="AlphaFoldDB" id="A0A0L6USG2"/>
<comment type="caution">
    <text evidence="1">The sequence shown here is derived from an EMBL/GenBank/DDBJ whole genome shotgun (WGS) entry which is preliminary data.</text>
</comment>
<dbReference type="EMBL" id="LAVV01008989">
    <property type="protein sequence ID" value="KNZ51476.1"/>
    <property type="molecule type" value="Genomic_DNA"/>
</dbReference>
<protein>
    <submittedName>
        <fullName evidence="1">Uncharacterized protein</fullName>
    </submittedName>
</protein>
<dbReference type="Proteomes" id="UP000037035">
    <property type="component" value="Unassembled WGS sequence"/>
</dbReference>
<proteinExistence type="predicted"/>
<name>A0A0L6USG2_9BASI</name>
<evidence type="ECO:0000313" key="2">
    <source>
        <dbReference type="Proteomes" id="UP000037035"/>
    </source>
</evidence>
<evidence type="ECO:0000313" key="1">
    <source>
        <dbReference type="EMBL" id="KNZ51476.1"/>
    </source>
</evidence>